<dbReference type="GO" id="GO:0009052">
    <property type="term" value="P:pentose-phosphate shunt, non-oxidative branch"/>
    <property type="evidence" value="ECO:0007669"/>
    <property type="project" value="InterPro"/>
</dbReference>
<accession>I4G0A4</accession>
<dbReference type="Gene3D" id="3.30.70.260">
    <property type="match status" value="1"/>
</dbReference>
<reference evidence="1 2" key="1">
    <citation type="submission" date="2012-04" db="EMBL/GenBank/DDBJ databases">
        <authorList>
            <person name="Genoscope - CEA"/>
        </authorList>
    </citation>
    <scope>NUCLEOTIDE SEQUENCE [LARGE SCALE GENOMIC DNA]</scope>
    <source>
        <strain evidence="1 2">9443</strain>
    </source>
</reference>
<dbReference type="SUPFAM" id="SSF75445">
    <property type="entry name" value="D-ribose-5-phosphate isomerase (RpiA), lid domain"/>
    <property type="match status" value="1"/>
</dbReference>
<protein>
    <recommendedName>
        <fullName evidence="3">Ribose-5-phosphate isomerase A</fullName>
    </recommendedName>
</protein>
<dbReference type="Proteomes" id="UP000003480">
    <property type="component" value="Unassembled WGS sequence"/>
</dbReference>
<sequence length="65" mass="7422">MLTWYELCKIFINKKFQFDSLHDLAELEKTINNIPGVLNNGLFVGLADLVIVGELQDGQPLVREF</sequence>
<evidence type="ECO:0000313" key="2">
    <source>
        <dbReference type="Proteomes" id="UP000003480"/>
    </source>
</evidence>
<dbReference type="InterPro" id="IPR004788">
    <property type="entry name" value="Ribose5P_isomerase_type_A"/>
</dbReference>
<dbReference type="EMBL" id="CAIJ01000106">
    <property type="protein sequence ID" value="CCI01365.1"/>
    <property type="molecule type" value="Genomic_DNA"/>
</dbReference>
<evidence type="ECO:0008006" key="3">
    <source>
        <dbReference type="Google" id="ProtNLM"/>
    </source>
</evidence>
<dbReference type="Pfam" id="PF06026">
    <property type="entry name" value="Rib_5-P_isom_A"/>
    <property type="match status" value="1"/>
</dbReference>
<dbReference type="GO" id="GO:0004751">
    <property type="term" value="F:ribose-5-phosphate isomerase activity"/>
    <property type="evidence" value="ECO:0007669"/>
    <property type="project" value="InterPro"/>
</dbReference>
<dbReference type="Gene3D" id="3.40.50.1360">
    <property type="match status" value="1"/>
</dbReference>
<gene>
    <name evidence="1" type="ORF">MICAC_1940002</name>
</gene>
<dbReference type="HOGENOM" id="CLU_2844910_0_0_3"/>
<comment type="caution">
    <text evidence="1">The sequence shown here is derived from an EMBL/GenBank/DDBJ whole genome shotgun (WGS) entry which is preliminary data.</text>
</comment>
<evidence type="ECO:0000313" key="1">
    <source>
        <dbReference type="EMBL" id="CCI01365.1"/>
    </source>
</evidence>
<dbReference type="AlphaFoldDB" id="I4G0A4"/>
<name>I4G0A4_MICAE</name>
<proteinExistence type="predicted"/>
<organism evidence="1 2">
    <name type="scientific">Microcystis aeruginosa PCC 9443</name>
    <dbReference type="NCBI Taxonomy" id="1160281"/>
    <lineage>
        <taxon>Bacteria</taxon>
        <taxon>Bacillati</taxon>
        <taxon>Cyanobacteriota</taxon>
        <taxon>Cyanophyceae</taxon>
        <taxon>Oscillatoriophycideae</taxon>
        <taxon>Chroococcales</taxon>
        <taxon>Microcystaceae</taxon>
        <taxon>Microcystis</taxon>
    </lineage>
</organism>